<reference evidence="2 3" key="1">
    <citation type="journal article" date="2013" name="Genome Announc.">
        <title>Draft Genome Sequence of Desulfotignum phosphitoxidans DSM 13687 Strain FiPS-3.</title>
        <authorList>
            <person name="Poehlein A."/>
            <person name="Daniel R."/>
            <person name="Simeonova D.D."/>
        </authorList>
    </citation>
    <scope>NUCLEOTIDE SEQUENCE [LARGE SCALE GENOMIC DNA]</scope>
    <source>
        <strain evidence="2 3">DSM 13687</strain>
    </source>
</reference>
<gene>
    <name evidence="2" type="ORF">Dpo_1c05420</name>
</gene>
<protein>
    <submittedName>
        <fullName evidence="2">Uncharacterized protein</fullName>
    </submittedName>
</protein>
<evidence type="ECO:0000313" key="2">
    <source>
        <dbReference type="EMBL" id="EMS81401.1"/>
    </source>
</evidence>
<comment type="caution">
    <text evidence="2">The sequence shown here is derived from an EMBL/GenBank/DDBJ whole genome shotgun (WGS) entry which is preliminary data.</text>
</comment>
<feature type="transmembrane region" description="Helical" evidence="1">
    <location>
        <begin position="192"/>
        <end position="212"/>
    </location>
</feature>
<proteinExistence type="predicted"/>
<sequence>MRPLAHFFNNKQGGNQIYIDPGQTVEHGIFRLGRYKISIEKTGAVSWQRYNRPNSIKGGGGFIESGILFLGPGEYDVYENMSKKKWHENLGVLPEWEKTFAWSRHNFLHRVTPQVTAKLSFWQRNSKNSTIKKSTHPSEPLHHAEPDEQKTAFYNIGQKKTPWRRHQRSIQWEHWFKRFSRLLTGSFRMTCYIIFFILKKAVDVLGFLMNFFNKMIWKRGKRL</sequence>
<dbReference type="EMBL" id="APJX01000001">
    <property type="protein sequence ID" value="EMS81401.1"/>
    <property type="molecule type" value="Genomic_DNA"/>
</dbReference>
<dbReference type="AlphaFoldDB" id="S0G823"/>
<evidence type="ECO:0000313" key="3">
    <source>
        <dbReference type="Proteomes" id="UP000014216"/>
    </source>
</evidence>
<keyword evidence="1" id="KW-1133">Transmembrane helix</keyword>
<accession>S0G823</accession>
<evidence type="ECO:0000256" key="1">
    <source>
        <dbReference type="SAM" id="Phobius"/>
    </source>
</evidence>
<dbReference type="Proteomes" id="UP000014216">
    <property type="component" value="Unassembled WGS sequence"/>
</dbReference>
<keyword evidence="1" id="KW-0472">Membrane</keyword>
<organism evidence="2 3">
    <name type="scientific">Desulfotignum phosphitoxidans DSM 13687</name>
    <dbReference type="NCBI Taxonomy" id="1286635"/>
    <lineage>
        <taxon>Bacteria</taxon>
        <taxon>Pseudomonadati</taxon>
        <taxon>Thermodesulfobacteriota</taxon>
        <taxon>Desulfobacteria</taxon>
        <taxon>Desulfobacterales</taxon>
        <taxon>Desulfobacteraceae</taxon>
        <taxon>Desulfotignum</taxon>
    </lineage>
</organism>
<keyword evidence="1" id="KW-0812">Transmembrane</keyword>
<keyword evidence="3" id="KW-1185">Reference proteome</keyword>
<name>S0G823_9BACT</name>